<dbReference type="EMBL" id="WNKY01000021">
    <property type="protein sequence ID" value="MTV39571.1"/>
    <property type="molecule type" value="Genomic_DNA"/>
</dbReference>
<reference evidence="1 2" key="1">
    <citation type="submission" date="2019-11" db="EMBL/GenBank/DDBJ databases">
        <title>Type strains purchased from KCTC, JCM and DSMZ.</title>
        <authorList>
            <person name="Lu H."/>
        </authorList>
    </citation>
    <scope>NUCLEOTIDE SEQUENCE [LARGE SCALE GENOMIC DNA]</scope>
    <source>
        <strain evidence="1 2">KCTC 22382</strain>
    </source>
</reference>
<organism evidence="1 2">
    <name type="scientific">Duganella radicis</name>
    <dbReference type="NCBI Taxonomy" id="551988"/>
    <lineage>
        <taxon>Bacteria</taxon>
        <taxon>Pseudomonadati</taxon>
        <taxon>Pseudomonadota</taxon>
        <taxon>Betaproteobacteria</taxon>
        <taxon>Burkholderiales</taxon>
        <taxon>Oxalobacteraceae</taxon>
        <taxon>Telluria group</taxon>
        <taxon>Duganella</taxon>
    </lineage>
</organism>
<gene>
    <name evidence="1" type="ORF">GM676_18580</name>
</gene>
<proteinExistence type="predicted"/>
<name>A0A6L6PLQ8_9BURK</name>
<accession>A0A6L6PLQ8</accession>
<keyword evidence="2" id="KW-1185">Reference proteome</keyword>
<dbReference type="AlphaFoldDB" id="A0A6L6PLQ8"/>
<dbReference type="Proteomes" id="UP000475582">
    <property type="component" value="Unassembled WGS sequence"/>
</dbReference>
<evidence type="ECO:0000313" key="1">
    <source>
        <dbReference type="EMBL" id="MTV39571.1"/>
    </source>
</evidence>
<sequence length="92" mass="10440">MIRIEEIGERELTQSLAHAGYVLLAFELMKSLVVLPVKQFYSNVTFGTGVPFKSYEEDVRRRHKNEFEACLFYREGAVGCQRIARPGVGKAS</sequence>
<evidence type="ECO:0000313" key="2">
    <source>
        <dbReference type="Proteomes" id="UP000475582"/>
    </source>
</evidence>
<comment type="caution">
    <text evidence="1">The sequence shown here is derived from an EMBL/GenBank/DDBJ whole genome shotgun (WGS) entry which is preliminary data.</text>
</comment>
<dbReference type="RefSeq" id="WP_155465343.1">
    <property type="nucleotide sequence ID" value="NZ_WNKY01000021.1"/>
</dbReference>
<protein>
    <submittedName>
        <fullName evidence="1">Uncharacterized protein</fullName>
    </submittedName>
</protein>